<reference evidence="8" key="1">
    <citation type="submission" date="2023-07" db="EMBL/GenBank/DDBJ databases">
        <title>draft genome sequence of fig (Ficus carica).</title>
        <authorList>
            <person name="Takahashi T."/>
            <person name="Nishimura K."/>
        </authorList>
    </citation>
    <scope>NUCLEOTIDE SEQUENCE</scope>
</reference>
<evidence type="ECO:0000259" key="7">
    <source>
        <dbReference type="Pfam" id="PF03168"/>
    </source>
</evidence>
<dbReference type="InterPro" id="IPR004864">
    <property type="entry name" value="LEA_2"/>
</dbReference>
<dbReference type="AlphaFoldDB" id="A0AA88A8I7"/>
<keyword evidence="9" id="KW-1185">Reference proteome</keyword>
<dbReference type="PANTHER" id="PTHR31234">
    <property type="entry name" value="LATE EMBRYOGENESIS ABUNDANT (LEA) HYDROXYPROLINE-RICH GLYCOPROTEIN FAMILY"/>
    <property type="match status" value="1"/>
</dbReference>
<accession>A0AA88A8I7</accession>
<organism evidence="8 9">
    <name type="scientific">Ficus carica</name>
    <name type="common">Common fig</name>
    <dbReference type="NCBI Taxonomy" id="3494"/>
    <lineage>
        <taxon>Eukaryota</taxon>
        <taxon>Viridiplantae</taxon>
        <taxon>Streptophyta</taxon>
        <taxon>Embryophyta</taxon>
        <taxon>Tracheophyta</taxon>
        <taxon>Spermatophyta</taxon>
        <taxon>Magnoliopsida</taxon>
        <taxon>eudicotyledons</taxon>
        <taxon>Gunneridae</taxon>
        <taxon>Pentapetalae</taxon>
        <taxon>rosids</taxon>
        <taxon>fabids</taxon>
        <taxon>Rosales</taxon>
        <taxon>Moraceae</taxon>
        <taxon>Ficeae</taxon>
        <taxon>Ficus</taxon>
    </lineage>
</organism>
<dbReference type="InterPro" id="IPR044839">
    <property type="entry name" value="NDR1-like"/>
</dbReference>
<evidence type="ECO:0000256" key="6">
    <source>
        <dbReference type="SAM" id="Phobius"/>
    </source>
</evidence>
<protein>
    <recommendedName>
        <fullName evidence="7">Late embryogenesis abundant protein LEA-2 subgroup domain-containing protein</fullName>
    </recommendedName>
</protein>
<proteinExistence type="predicted"/>
<dbReference type="Proteomes" id="UP001187192">
    <property type="component" value="Unassembled WGS sequence"/>
</dbReference>
<dbReference type="PANTHER" id="PTHR31234:SF70">
    <property type="entry name" value="LATE EMBRYOGENESIS ABUNDANT PROTEIN LEA-2 SUBGROUP DOMAIN-CONTAINING PROTEIN"/>
    <property type="match status" value="1"/>
</dbReference>
<keyword evidence="4 6" id="KW-0472">Membrane</keyword>
<sequence>MADRVYPSGDHETASSTQNSSEHPLRPIPPSPEKPVPPPGTYVIQIPKDQVYRVPPPENAHRFQNYTRRKSSRSRCRFFLCSLLASISILTILAGISAAVLYLVFRPESPNFSVDSIAINGINATASSSEITPAIDVVIRAENPNNKLGIFYRKQSSVNVFYSDVELCNGVLPAFYQPANNVTALKTALTGPGIQLTAEMKKSLRESEKKGKVPLKLKMKAPVKFKVGSVKTWTVAVKLGCDLTVDKLTAKAKIVSKSCDYSWKLWW</sequence>
<feature type="transmembrane region" description="Helical" evidence="6">
    <location>
        <begin position="78"/>
        <end position="105"/>
    </location>
</feature>
<keyword evidence="3 6" id="KW-1133">Transmembrane helix</keyword>
<evidence type="ECO:0000256" key="3">
    <source>
        <dbReference type="ARBA" id="ARBA00022989"/>
    </source>
</evidence>
<evidence type="ECO:0000313" key="9">
    <source>
        <dbReference type="Proteomes" id="UP001187192"/>
    </source>
</evidence>
<dbReference type="EMBL" id="BTGU01000024">
    <property type="protein sequence ID" value="GMN47010.1"/>
    <property type="molecule type" value="Genomic_DNA"/>
</dbReference>
<gene>
    <name evidence="8" type="ORF">TIFTF001_016184</name>
</gene>
<comment type="subcellular location">
    <subcellularLocation>
        <location evidence="1">Membrane</location>
        <topology evidence="1">Single-pass membrane protein</topology>
    </subcellularLocation>
</comment>
<feature type="domain" description="Late embryogenesis abundant protein LEA-2 subgroup" evidence="7">
    <location>
        <begin position="139"/>
        <end position="239"/>
    </location>
</feature>
<feature type="compositionally biased region" description="Pro residues" evidence="5">
    <location>
        <begin position="26"/>
        <end position="40"/>
    </location>
</feature>
<name>A0AA88A8I7_FICCA</name>
<dbReference type="GO" id="GO:0098542">
    <property type="term" value="P:defense response to other organism"/>
    <property type="evidence" value="ECO:0007669"/>
    <property type="project" value="InterPro"/>
</dbReference>
<dbReference type="Pfam" id="PF03168">
    <property type="entry name" value="LEA_2"/>
    <property type="match status" value="1"/>
</dbReference>
<evidence type="ECO:0000256" key="5">
    <source>
        <dbReference type="SAM" id="MobiDB-lite"/>
    </source>
</evidence>
<feature type="compositionally biased region" description="Basic and acidic residues" evidence="5">
    <location>
        <begin position="1"/>
        <end position="13"/>
    </location>
</feature>
<feature type="region of interest" description="Disordered" evidence="5">
    <location>
        <begin position="1"/>
        <end position="40"/>
    </location>
</feature>
<evidence type="ECO:0000313" key="8">
    <source>
        <dbReference type="EMBL" id="GMN47010.1"/>
    </source>
</evidence>
<keyword evidence="2 6" id="KW-0812">Transmembrane</keyword>
<evidence type="ECO:0000256" key="1">
    <source>
        <dbReference type="ARBA" id="ARBA00004167"/>
    </source>
</evidence>
<comment type="caution">
    <text evidence="8">The sequence shown here is derived from an EMBL/GenBank/DDBJ whole genome shotgun (WGS) entry which is preliminary data.</text>
</comment>
<dbReference type="GO" id="GO:0005886">
    <property type="term" value="C:plasma membrane"/>
    <property type="evidence" value="ECO:0007669"/>
    <property type="project" value="TreeGrafter"/>
</dbReference>
<evidence type="ECO:0000256" key="2">
    <source>
        <dbReference type="ARBA" id="ARBA00022692"/>
    </source>
</evidence>
<evidence type="ECO:0000256" key="4">
    <source>
        <dbReference type="ARBA" id="ARBA00023136"/>
    </source>
</evidence>